<dbReference type="Proteomes" id="UP000807306">
    <property type="component" value="Unassembled WGS sequence"/>
</dbReference>
<sequence length="495" mass="56332">MSVNLESYFHLSCRTEYGLSQVVLPRRKCSDRTDVQDRIAEVANALASVCVAQASGEVYAVGIRFSPGDHLVIYLAENRAVPLETAAYLKDILAQLRAIAKGQPVAKESPILDEAMTDAHAQKLGKTILKHVFKKFYGSLTKRDTVWDTRIEEILATLSTDSNKPDLRIFEKILSALETIYKMAQYYNEMKSTQHFEQTTSEDWLLRLYSRIHRLDTLIRRSQDKSQVAAVLMRIDQDVPNPYISSESVLENGPDLDLDDNNALRPAFSMTRFLYRIIAISIHMQQLISIALSPRYKAFFKNDAKIQCCPELIKFVNVKPQHVISKLPKTTPIVAEKHTRRKEVWVHAELKIFMALLQETFEGKPPYWVIGVSNLLCVGCHTLIGQAFPWVLREHPHTVLSPFAIPGSHGKIYPWTAPDLSFATGPIGFNMEEVIRHNMKQRMEHTLKEYVMGKPSSNSVVYMEHDVEEAYDCELLGKFEAEMESFKAQNSILSV</sequence>
<dbReference type="AlphaFoldDB" id="A0A9P6EC58"/>
<dbReference type="InterPro" id="IPR027796">
    <property type="entry name" value="OTT_1508_deam-like"/>
</dbReference>
<dbReference type="EMBL" id="MU157872">
    <property type="protein sequence ID" value="KAF9526350.1"/>
    <property type="molecule type" value="Genomic_DNA"/>
</dbReference>
<evidence type="ECO:0000313" key="2">
    <source>
        <dbReference type="Proteomes" id="UP000807306"/>
    </source>
</evidence>
<protein>
    <submittedName>
        <fullName evidence="1">Uncharacterized protein</fullName>
    </submittedName>
</protein>
<proteinExistence type="predicted"/>
<keyword evidence="2" id="KW-1185">Reference proteome</keyword>
<name>A0A9P6EC58_9AGAR</name>
<evidence type="ECO:0000313" key="1">
    <source>
        <dbReference type="EMBL" id="KAF9526350.1"/>
    </source>
</evidence>
<dbReference type="OrthoDB" id="3048862at2759"/>
<organism evidence="1 2">
    <name type="scientific">Crepidotus variabilis</name>
    <dbReference type="NCBI Taxonomy" id="179855"/>
    <lineage>
        <taxon>Eukaryota</taxon>
        <taxon>Fungi</taxon>
        <taxon>Dikarya</taxon>
        <taxon>Basidiomycota</taxon>
        <taxon>Agaricomycotina</taxon>
        <taxon>Agaricomycetes</taxon>
        <taxon>Agaricomycetidae</taxon>
        <taxon>Agaricales</taxon>
        <taxon>Agaricineae</taxon>
        <taxon>Crepidotaceae</taxon>
        <taxon>Crepidotus</taxon>
    </lineage>
</organism>
<gene>
    <name evidence="1" type="ORF">CPB83DRAFT_857955</name>
</gene>
<reference evidence="1" key="1">
    <citation type="submission" date="2020-11" db="EMBL/GenBank/DDBJ databases">
        <authorList>
            <consortium name="DOE Joint Genome Institute"/>
            <person name="Ahrendt S."/>
            <person name="Riley R."/>
            <person name="Andreopoulos W."/>
            <person name="Labutti K."/>
            <person name="Pangilinan J."/>
            <person name="Ruiz-Duenas F.J."/>
            <person name="Barrasa J.M."/>
            <person name="Sanchez-Garcia M."/>
            <person name="Camarero S."/>
            <person name="Miyauchi S."/>
            <person name="Serrano A."/>
            <person name="Linde D."/>
            <person name="Babiker R."/>
            <person name="Drula E."/>
            <person name="Ayuso-Fernandez I."/>
            <person name="Pacheco R."/>
            <person name="Padilla G."/>
            <person name="Ferreira P."/>
            <person name="Barriuso J."/>
            <person name="Kellner H."/>
            <person name="Castanera R."/>
            <person name="Alfaro M."/>
            <person name="Ramirez L."/>
            <person name="Pisabarro A.G."/>
            <person name="Kuo A."/>
            <person name="Tritt A."/>
            <person name="Lipzen A."/>
            <person name="He G."/>
            <person name="Yan M."/>
            <person name="Ng V."/>
            <person name="Cullen D."/>
            <person name="Martin F."/>
            <person name="Rosso M.-N."/>
            <person name="Henrissat B."/>
            <person name="Hibbett D."/>
            <person name="Martinez A.T."/>
            <person name="Grigoriev I.V."/>
        </authorList>
    </citation>
    <scope>NUCLEOTIDE SEQUENCE</scope>
    <source>
        <strain evidence="1">CBS 506.95</strain>
    </source>
</reference>
<comment type="caution">
    <text evidence="1">The sequence shown here is derived from an EMBL/GenBank/DDBJ whole genome shotgun (WGS) entry which is preliminary data.</text>
</comment>
<accession>A0A9P6EC58</accession>
<dbReference type="Pfam" id="PF14441">
    <property type="entry name" value="OTT_1508_deam"/>
    <property type="match status" value="1"/>
</dbReference>